<dbReference type="AlphaFoldDB" id="A0A5B7HEB7"/>
<dbReference type="EMBL" id="VSRR010025973">
    <property type="protein sequence ID" value="MPC67248.1"/>
    <property type="molecule type" value="Genomic_DNA"/>
</dbReference>
<reference evidence="1 2" key="1">
    <citation type="submission" date="2019-05" db="EMBL/GenBank/DDBJ databases">
        <title>Another draft genome of Portunus trituberculatus and its Hox gene families provides insights of decapod evolution.</title>
        <authorList>
            <person name="Jeong J.-H."/>
            <person name="Song I."/>
            <person name="Kim S."/>
            <person name="Choi T."/>
            <person name="Kim D."/>
            <person name="Ryu S."/>
            <person name="Kim W."/>
        </authorList>
    </citation>
    <scope>NUCLEOTIDE SEQUENCE [LARGE SCALE GENOMIC DNA]</scope>
    <source>
        <tissue evidence="1">Muscle</tissue>
    </source>
</reference>
<evidence type="ECO:0000313" key="1">
    <source>
        <dbReference type="EMBL" id="MPC67248.1"/>
    </source>
</evidence>
<sequence>MKAAVYDNTGLPGVAVHTQKSRTENTFKNISVKLKAGSRQRPCQRATFRAAAAVCGPPNG</sequence>
<keyword evidence="2" id="KW-1185">Reference proteome</keyword>
<evidence type="ECO:0000313" key="2">
    <source>
        <dbReference type="Proteomes" id="UP000324222"/>
    </source>
</evidence>
<protein>
    <submittedName>
        <fullName evidence="1">Uncharacterized protein</fullName>
    </submittedName>
</protein>
<accession>A0A5B7HEB7</accession>
<organism evidence="1 2">
    <name type="scientific">Portunus trituberculatus</name>
    <name type="common">Swimming crab</name>
    <name type="synonym">Neptunus trituberculatus</name>
    <dbReference type="NCBI Taxonomy" id="210409"/>
    <lineage>
        <taxon>Eukaryota</taxon>
        <taxon>Metazoa</taxon>
        <taxon>Ecdysozoa</taxon>
        <taxon>Arthropoda</taxon>
        <taxon>Crustacea</taxon>
        <taxon>Multicrustacea</taxon>
        <taxon>Malacostraca</taxon>
        <taxon>Eumalacostraca</taxon>
        <taxon>Eucarida</taxon>
        <taxon>Decapoda</taxon>
        <taxon>Pleocyemata</taxon>
        <taxon>Brachyura</taxon>
        <taxon>Eubrachyura</taxon>
        <taxon>Portunoidea</taxon>
        <taxon>Portunidae</taxon>
        <taxon>Portuninae</taxon>
        <taxon>Portunus</taxon>
    </lineage>
</organism>
<proteinExistence type="predicted"/>
<dbReference type="Proteomes" id="UP000324222">
    <property type="component" value="Unassembled WGS sequence"/>
</dbReference>
<name>A0A5B7HEB7_PORTR</name>
<comment type="caution">
    <text evidence="1">The sequence shown here is derived from an EMBL/GenBank/DDBJ whole genome shotgun (WGS) entry which is preliminary data.</text>
</comment>
<gene>
    <name evidence="1" type="ORF">E2C01_061421</name>
</gene>